<evidence type="ECO:0000313" key="12">
    <source>
        <dbReference type="EnsemblMetazoa" id="CLYHEMP010299.1"/>
    </source>
</evidence>
<keyword evidence="13" id="KW-1185">Reference proteome</keyword>
<dbReference type="Proteomes" id="UP000594262">
    <property type="component" value="Unplaced"/>
</dbReference>
<keyword evidence="7 9" id="KW-1133">Transmembrane helix</keyword>
<evidence type="ECO:0000256" key="7">
    <source>
        <dbReference type="ARBA" id="ARBA00022989"/>
    </source>
</evidence>
<evidence type="ECO:0000256" key="8">
    <source>
        <dbReference type="ARBA" id="ARBA00023136"/>
    </source>
</evidence>
<evidence type="ECO:0000259" key="11">
    <source>
        <dbReference type="Pfam" id="PF23358"/>
    </source>
</evidence>
<evidence type="ECO:0000256" key="2">
    <source>
        <dbReference type="ARBA" id="ARBA00004922"/>
    </source>
</evidence>
<evidence type="ECO:0000256" key="1">
    <source>
        <dbReference type="ARBA" id="ARBA00004115"/>
    </source>
</evidence>
<feature type="transmembrane region" description="Helical" evidence="9">
    <location>
        <begin position="344"/>
        <end position="365"/>
    </location>
</feature>
<accession>A0A7M5WLW5</accession>
<evidence type="ECO:0000256" key="6">
    <source>
        <dbReference type="ARBA" id="ARBA00022824"/>
    </source>
</evidence>
<proteinExistence type="inferred from homology"/>
<dbReference type="PANTHER" id="PTHR10830:SF0">
    <property type="entry name" value="DOLICHYL-DIPHOSPHOOLIGOSACCHARIDE--PROTEIN GLYCOSYLTRANSFERASE 48 KDA SUBUNIT"/>
    <property type="match status" value="1"/>
</dbReference>
<dbReference type="Pfam" id="PF03345">
    <property type="entry name" value="OST48_N"/>
    <property type="match status" value="1"/>
</dbReference>
<comment type="similarity">
    <text evidence="3 9">Belongs to the DDOST 48 kDa subunit family.</text>
</comment>
<organism evidence="12 13">
    <name type="scientific">Clytia hemisphaerica</name>
    <dbReference type="NCBI Taxonomy" id="252671"/>
    <lineage>
        <taxon>Eukaryota</taxon>
        <taxon>Metazoa</taxon>
        <taxon>Cnidaria</taxon>
        <taxon>Hydrozoa</taxon>
        <taxon>Hydroidolina</taxon>
        <taxon>Leptothecata</taxon>
        <taxon>Obeliida</taxon>
        <taxon>Clytiidae</taxon>
        <taxon>Clytia</taxon>
    </lineage>
</organism>
<dbReference type="AlphaFoldDB" id="A0A7M5WLW5"/>
<dbReference type="UniPathway" id="UPA00378"/>
<dbReference type="GO" id="GO:0008250">
    <property type="term" value="C:oligosaccharyltransferase complex"/>
    <property type="evidence" value="ECO:0007669"/>
    <property type="project" value="TreeGrafter"/>
</dbReference>
<protein>
    <recommendedName>
        <fullName evidence="4 9">Dolichyl-diphosphooligosaccharide--protein glycosyltransferase 48 kDa subunit</fullName>
        <shortName evidence="9">Oligosaccharyl transferase 48 kDa subunit</shortName>
    </recommendedName>
</protein>
<dbReference type="EnsemblMetazoa" id="CLYHEMT010299.1">
    <property type="protein sequence ID" value="CLYHEMP010299.1"/>
    <property type="gene ID" value="CLYHEMG010299"/>
</dbReference>
<comment type="subunit">
    <text evidence="9">Component of the oligosaccharyltransferase (OST) complex.</text>
</comment>
<keyword evidence="6 9" id="KW-0256">Endoplasmic reticulum</keyword>
<sequence>MLTKYGEHLYDHLVIFAPSVEEFGGSISVKSITAFIDNGGNVLVTGSSSVGGPIRELGSDCGIEFDEEKTSVIDHHNFDSSDEGSHTTILTDGKNIIKSDVIIPSKIEAPIMFKGVGMTADNDNPLVLEILTASSTAYSYYPDEKISEYPLAVGRNTLLIGGQQSRNNARVVFCGSLDLFSDRFMMSTVQNAAQSTSESFTRSGNMELAFDIAQWTFKQNGVLRVINVQHHLEGETTPPNAYTIEEDVVYSIKIEELNKGVWRPFQNKDVQLEFFRIDPFVRTYLTPTASGEFKVHFKLPDVYGVFKFKVDYDRIGYTHLFSSTQVSVRPKQHTQYERFISSAYPYYASAFSMMIGICIFSVVFLHHKEDKKIKDE</sequence>
<reference evidence="12" key="1">
    <citation type="submission" date="2021-01" db="UniProtKB">
        <authorList>
            <consortium name="EnsemblMetazoa"/>
        </authorList>
    </citation>
    <scope>IDENTIFICATION</scope>
</reference>
<evidence type="ECO:0000259" key="10">
    <source>
        <dbReference type="Pfam" id="PF03345"/>
    </source>
</evidence>
<dbReference type="InterPro" id="IPR055459">
    <property type="entry name" value="OST48_MD"/>
</dbReference>
<dbReference type="OrthoDB" id="29105at2759"/>
<dbReference type="GeneID" id="136809602"/>
<keyword evidence="8 9" id="KW-0472">Membrane</keyword>
<comment type="pathway">
    <text evidence="2 9">Protein modification; protein glycosylation.</text>
</comment>
<evidence type="ECO:0000256" key="3">
    <source>
        <dbReference type="ARBA" id="ARBA00008743"/>
    </source>
</evidence>
<evidence type="ECO:0000256" key="4">
    <source>
        <dbReference type="ARBA" id="ARBA00013350"/>
    </source>
</evidence>
<dbReference type="Pfam" id="PF23358">
    <property type="entry name" value="OST48_MD"/>
    <property type="match status" value="1"/>
</dbReference>
<dbReference type="InterPro" id="IPR055457">
    <property type="entry name" value="OST48_N"/>
</dbReference>
<dbReference type="PANTHER" id="PTHR10830">
    <property type="entry name" value="DOLICHYL-DIPHOSPHOOLIGOSACCHARIDE--PROTEIN GLYCOSYLTRANSFERASE 48 KDA SUBUNIT"/>
    <property type="match status" value="1"/>
</dbReference>
<dbReference type="RefSeq" id="XP_066922244.1">
    <property type="nucleotide sequence ID" value="XM_067066143.1"/>
</dbReference>
<feature type="domain" description="OST48 N-terminal" evidence="10">
    <location>
        <begin position="2"/>
        <end position="216"/>
    </location>
</feature>
<evidence type="ECO:0000256" key="5">
    <source>
        <dbReference type="ARBA" id="ARBA00022692"/>
    </source>
</evidence>
<feature type="domain" description="OST48 middle" evidence="11">
    <location>
        <begin position="230"/>
        <end position="368"/>
    </location>
</feature>
<evidence type="ECO:0000256" key="9">
    <source>
        <dbReference type="RuleBase" id="RU361142"/>
    </source>
</evidence>
<evidence type="ECO:0000313" key="13">
    <source>
        <dbReference type="Proteomes" id="UP000594262"/>
    </source>
</evidence>
<comment type="function">
    <text evidence="9">Subunit of the oligosaccharyl transferase (OST) complex that catalyzes the initial transfer of a defined glycan (Glc(3)Man(9)GlcNAc(2) in eukaryotes) from the lipid carrier dolichol-pyrophosphate to an asparagine residue within an Asn-X-Ser/Thr consensus motif in nascent polypeptide chains, the first step in protein N-glycosylation. N-glycosylation occurs cotranslationally and the complex associates with the Sec61 complex at the channel-forming translocon complex that mediates protein translocation across the endoplasmic reticulum (ER).</text>
</comment>
<keyword evidence="5 9" id="KW-0812">Transmembrane</keyword>
<name>A0A7M5WLW5_9CNID</name>
<dbReference type="GO" id="GO:0018279">
    <property type="term" value="P:protein N-linked glycosylation via asparagine"/>
    <property type="evidence" value="ECO:0007669"/>
    <property type="project" value="UniProtKB-UniRule"/>
</dbReference>
<comment type="subcellular location">
    <subcellularLocation>
        <location evidence="1 9">Endoplasmic reticulum membrane</location>
        <topology evidence="1 9">Single-pass type I membrane protein</topology>
    </subcellularLocation>
</comment>
<dbReference type="InterPro" id="IPR005013">
    <property type="entry name" value="DDOST_48_kDa_subunit"/>
</dbReference>